<reference evidence="2" key="1">
    <citation type="submission" date="2024-07" db="EMBL/GenBank/DDBJ databases">
        <title>Two chromosome-level genome assemblies of Korean endemic species Abeliophyllum distichum and Forsythia ovata (Oleaceae).</title>
        <authorList>
            <person name="Jang H."/>
        </authorList>
    </citation>
    <scope>NUCLEOTIDE SEQUENCE [LARGE SCALE GENOMIC DNA]</scope>
</reference>
<accession>A0ABD1SAW2</accession>
<name>A0ABD1SAW2_9LAMI</name>
<protein>
    <submittedName>
        <fullName evidence="1">Uncharacterized protein</fullName>
    </submittedName>
</protein>
<organism evidence="1 2">
    <name type="scientific">Abeliophyllum distichum</name>
    <dbReference type="NCBI Taxonomy" id="126358"/>
    <lineage>
        <taxon>Eukaryota</taxon>
        <taxon>Viridiplantae</taxon>
        <taxon>Streptophyta</taxon>
        <taxon>Embryophyta</taxon>
        <taxon>Tracheophyta</taxon>
        <taxon>Spermatophyta</taxon>
        <taxon>Magnoliopsida</taxon>
        <taxon>eudicotyledons</taxon>
        <taxon>Gunneridae</taxon>
        <taxon>Pentapetalae</taxon>
        <taxon>asterids</taxon>
        <taxon>lamiids</taxon>
        <taxon>Lamiales</taxon>
        <taxon>Oleaceae</taxon>
        <taxon>Forsythieae</taxon>
        <taxon>Abeliophyllum</taxon>
    </lineage>
</organism>
<evidence type="ECO:0000313" key="2">
    <source>
        <dbReference type="Proteomes" id="UP001604336"/>
    </source>
</evidence>
<dbReference type="AlphaFoldDB" id="A0ABD1SAW2"/>
<sequence>MSSGSNDCQNRFDHPINPKILGKCLCRQSEMMRLIRGLPLHSSLWLLLWKYRVAGRSQSADEDKDDVEGAAPSSSPLEVNIVVSLQAVLLLSQAPLQTLAPIHYLNSSCIASI</sequence>
<proteinExistence type="predicted"/>
<gene>
    <name evidence="1" type="ORF">Adt_23280</name>
</gene>
<dbReference type="EMBL" id="JBFOLK010000007">
    <property type="protein sequence ID" value="KAL2497730.1"/>
    <property type="molecule type" value="Genomic_DNA"/>
</dbReference>
<comment type="caution">
    <text evidence="1">The sequence shown here is derived from an EMBL/GenBank/DDBJ whole genome shotgun (WGS) entry which is preliminary data.</text>
</comment>
<evidence type="ECO:0000313" key="1">
    <source>
        <dbReference type="EMBL" id="KAL2497730.1"/>
    </source>
</evidence>
<keyword evidence="2" id="KW-1185">Reference proteome</keyword>
<dbReference type="Proteomes" id="UP001604336">
    <property type="component" value="Unassembled WGS sequence"/>
</dbReference>